<dbReference type="GO" id="GO:0000287">
    <property type="term" value="F:magnesium ion binding"/>
    <property type="evidence" value="ECO:0007669"/>
    <property type="project" value="UniProtKB-UniRule"/>
</dbReference>
<comment type="catalytic activity">
    <reaction evidence="7 8">
        <text>dUTP + H2O = dUMP + diphosphate + H(+)</text>
        <dbReference type="Rhea" id="RHEA:10248"/>
        <dbReference type="ChEBI" id="CHEBI:15377"/>
        <dbReference type="ChEBI" id="CHEBI:15378"/>
        <dbReference type="ChEBI" id="CHEBI:33019"/>
        <dbReference type="ChEBI" id="CHEBI:61555"/>
        <dbReference type="ChEBI" id="CHEBI:246422"/>
        <dbReference type="EC" id="3.6.1.23"/>
    </reaction>
</comment>
<dbReference type="STRING" id="1033734.GCA_000285535_03745"/>
<evidence type="ECO:0000256" key="6">
    <source>
        <dbReference type="ARBA" id="ARBA00023080"/>
    </source>
</evidence>
<keyword evidence="5 8" id="KW-0460">Magnesium</keyword>
<dbReference type="GO" id="GO:0006226">
    <property type="term" value="P:dUMP biosynthetic process"/>
    <property type="evidence" value="ECO:0007669"/>
    <property type="project" value="UniProtKB-UniRule"/>
</dbReference>
<keyword evidence="6 8" id="KW-0546">Nucleotide metabolism</keyword>
<evidence type="ECO:0000256" key="2">
    <source>
        <dbReference type="ARBA" id="ARBA00006581"/>
    </source>
</evidence>
<gene>
    <name evidence="8" type="primary">dut</name>
    <name evidence="10" type="ORF">E1I69_02510</name>
</gene>
<reference evidence="10 11" key="1">
    <citation type="journal article" date="2019" name="Indoor Air">
        <title>Impacts of indoor surface finishes on bacterial viability.</title>
        <authorList>
            <person name="Hu J."/>
            <person name="Maamar S.B."/>
            <person name="Glawe A.J."/>
            <person name="Gottel N."/>
            <person name="Gilbert J.A."/>
            <person name="Hartmann E.M."/>
        </authorList>
    </citation>
    <scope>NUCLEOTIDE SEQUENCE [LARGE SCALE GENOMIC DNA]</scope>
    <source>
        <strain evidence="10 11">AF060A6</strain>
    </source>
</reference>
<dbReference type="AlphaFoldDB" id="A0A4S3PZZ3"/>
<evidence type="ECO:0000256" key="5">
    <source>
        <dbReference type="ARBA" id="ARBA00022842"/>
    </source>
</evidence>
<dbReference type="EMBL" id="SLUB01000003">
    <property type="protein sequence ID" value="THE14712.1"/>
    <property type="molecule type" value="Genomic_DNA"/>
</dbReference>
<feature type="binding site" evidence="8">
    <location>
        <begin position="64"/>
        <end position="66"/>
    </location>
    <ligand>
        <name>substrate</name>
    </ligand>
</feature>
<dbReference type="CDD" id="cd07557">
    <property type="entry name" value="trimeric_dUTPase"/>
    <property type="match status" value="1"/>
</dbReference>
<dbReference type="InterPro" id="IPR036157">
    <property type="entry name" value="dUTPase-like_sf"/>
</dbReference>
<sequence length="145" mass="15601">MTYNLKVMLLNEDARLPLQANPGDAGLDLFSAEEKVIKPGEAKFIKTGIKMELPPGTEAQVRPRSGLALKHSVTVLNSPGTIDEGYRGEVAVILINHGKEDFVVEKQMRIAQMVIAEVAQVNLLQVEEVAASERGEGGFGSSGTK</sequence>
<evidence type="ECO:0000256" key="8">
    <source>
        <dbReference type="HAMAP-Rule" id="MF_00116"/>
    </source>
</evidence>
<dbReference type="SUPFAM" id="SSF51283">
    <property type="entry name" value="dUTPase-like"/>
    <property type="match status" value="1"/>
</dbReference>
<organism evidence="10 11">
    <name type="scientific">Bacillus timonensis</name>
    <dbReference type="NCBI Taxonomy" id="1033734"/>
    <lineage>
        <taxon>Bacteria</taxon>
        <taxon>Bacillati</taxon>
        <taxon>Bacillota</taxon>
        <taxon>Bacilli</taxon>
        <taxon>Bacillales</taxon>
        <taxon>Bacillaceae</taxon>
        <taxon>Bacillus</taxon>
    </lineage>
</organism>
<proteinExistence type="inferred from homology"/>
<dbReference type="InterPro" id="IPR033704">
    <property type="entry name" value="dUTPase_trimeric"/>
</dbReference>
<dbReference type="HAMAP" id="MF_00116">
    <property type="entry name" value="dUTPase_bact"/>
    <property type="match status" value="1"/>
</dbReference>
<dbReference type="Pfam" id="PF00692">
    <property type="entry name" value="dUTPase"/>
    <property type="match status" value="1"/>
</dbReference>
<dbReference type="GO" id="GO:0046081">
    <property type="term" value="P:dUTP catabolic process"/>
    <property type="evidence" value="ECO:0007669"/>
    <property type="project" value="InterPro"/>
</dbReference>
<keyword evidence="4 8" id="KW-0378">Hydrolase</keyword>
<dbReference type="InterPro" id="IPR029054">
    <property type="entry name" value="dUTPase-like"/>
</dbReference>
<evidence type="ECO:0000313" key="11">
    <source>
        <dbReference type="Proteomes" id="UP000306477"/>
    </source>
</evidence>
<feature type="binding site" evidence="8">
    <location>
        <begin position="81"/>
        <end position="83"/>
    </location>
    <ligand>
        <name>substrate</name>
    </ligand>
</feature>
<feature type="domain" description="dUTPase-like" evidence="9">
    <location>
        <begin position="14"/>
        <end position="143"/>
    </location>
</feature>
<comment type="similarity">
    <text evidence="2 8">Belongs to the dUTPase family.</text>
</comment>
<keyword evidence="11" id="KW-1185">Reference proteome</keyword>
<protein>
    <recommendedName>
        <fullName evidence="8">Deoxyuridine 5'-triphosphate nucleotidohydrolase</fullName>
        <shortName evidence="8">dUTPase</shortName>
        <ecNumber evidence="8">3.6.1.23</ecNumber>
    </recommendedName>
    <alternativeName>
        <fullName evidence="8">dUTP pyrophosphatase</fullName>
    </alternativeName>
</protein>
<evidence type="ECO:0000256" key="3">
    <source>
        <dbReference type="ARBA" id="ARBA00022723"/>
    </source>
</evidence>
<dbReference type="RefSeq" id="WP_136378065.1">
    <property type="nucleotide sequence ID" value="NZ_SLUB01000003.1"/>
</dbReference>
<dbReference type="NCBIfam" id="TIGR00576">
    <property type="entry name" value="dut"/>
    <property type="match status" value="1"/>
</dbReference>
<evidence type="ECO:0000256" key="1">
    <source>
        <dbReference type="ARBA" id="ARBA00001946"/>
    </source>
</evidence>
<evidence type="ECO:0000259" key="9">
    <source>
        <dbReference type="Pfam" id="PF00692"/>
    </source>
</evidence>
<dbReference type="FunFam" id="2.70.40.10:FF:000008">
    <property type="entry name" value="Deoxyuridine 5'-triphosphate nucleotidohydrolase"/>
    <property type="match status" value="1"/>
</dbReference>
<evidence type="ECO:0000256" key="7">
    <source>
        <dbReference type="ARBA" id="ARBA00047686"/>
    </source>
</evidence>
<feature type="binding site" evidence="8">
    <location>
        <position position="77"/>
    </location>
    <ligand>
        <name>substrate</name>
    </ligand>
</feature>
<dbReference type="InterPro" id="IPR008181">
    <property type="entry name" value="dUTPase"/>
</dbReference>
<comment type="function">
    <text evidence="8">This enzyme is involved in nucleotide metabolism: it produces dUMP, the immediate precursor of thymidine nucleotides and it decreases the intracellular concentration of dUTP so that uracil cannot be incorporated into DNA.</text>
</comment>
<accession>A0A4S3PZZ3</accession>
<evidence type="ECO:0000313" key="10">
    <source>
        <dbReference type="EMBL" id="THE14712.1"/>
    </source>
</evidence>
<keyword evidence="3 8" id="KW-0479">Metal-binding</keyword>
<dbReference type="PANTHER" id="PTHR11241:SF0">
    <property type="entry name" value="DEOXYURIDINE 5'-TRIPHOSPHATE NUCLEOTIDOHYDROLASE"/>
    <property type="match status" value="1"/>
</dbReference>
<evidence type="ECO:0000256" key="4">
    <source>
        <dbReference type="ARBA" id="ARBA00022801"/>
    </source>
</evidence>
<dbReference type="Proteomes" id="UP000306477">
    <property type="component" value="Unassembled WGS sequence"/>
</dbReference>
<dbReference type="Gene3D" id="2.70.40.10">
    <property type="match status" value="1"/>
</dbReference>
<dbReference type="NCBIfam" id="NF001862">
    <property type="entry name" value="PRK00601.1"/>
    <property type="match status" value="1"/>
</dbReference>
<dbReference type="OrthoDB" id="9809956at2"/>
<dbReference type="PANTHER" id="PTHR11241">
    <property type="entry name" value="DEOXYURIDINE 5'-TRIPHOSPHATE NUCLEOTIDOHYDROLASE"/>
    <property type="match status" value="1"/>
</dbReference>
<comment type="pathway">
    <text evidence="8">Pyrimidine metabolism; dUMP biosynthesis; dUMP from dCTP (dUTP route): step 2/2.</text>
</comment>
<dbReference type="GO" id="GO:0004170">
    <property type="term" value="F:dUTP diphosphatase activity"/>
    <property type="evidence" value="ECO:0007669"/>
    <property type="project" value="UniProtKB-UniRule"/>
</dbReference>
<dbReference type="UniPathway" id="UPA00610">
    <property type="reaction ID" value="UER00666"/>
</dbReference>
<comment type="cofactor">
    <cofactor evidence="1 8">
        <name>Mg(2+)</name>
        <dbReference type="ChEBI" id="CHEBI:18420"/>
    </cofactor>
</comment>
<name>A0A4S3PZZ3_9BACI</name>
<dbReference type="EC" id="3.6.1.23" evidence="8"/>
<comment type="caution">
    <text evidence="8">Lacks conserved residue(s) required for the propagation of feature annotation.</text>
</comment>
<comment type="caution">
    <text evidence="10">The sequence shown here is derived from an EMBL/GenBank/DDBJ whole genome shotgun (WGS) entry which is preliminary data.</text>
</comment>